<evidence type="ECO:0000313" key="3">
    <source>
        <dbReference type="Proteomes" id="UP001447188"/>
    </source>
</evidence>
<dbReference type="Proteomes" id="UP001447188">
    <property type="component" value="Unassembled WGS sequence"/>
</dbReference>
<accession>A0ABR3GFN5</accession>
<comment type="caution">
    <text evidence="2">The sequence shown here is derived from an EMBL/GenBank/DDBJ whole genome shotgun (WGS) entry which is preliminary data.</text>
</comment>
<feature type="chain" id="PRO_5046932617" evidence="1">
    <location>
        <begin position="24"/>
        <end position="136"/>
    </location>
</feature>
<feature type="signal peptide" evidence="1">
    <location>
        <begin position="1"/>
        <end position="23"/>
    </location>
</feature>
<keyword evidence="3" id="KW-1185">Reference proteome</keyword>
<protein>
    <submittedName>
        <fullName evidence="2">Uncharacterized protein</fullName>
    </submittedName>
</protein>
<evidence type="ECO:0000313" key="2">
    <source>
        <dbReference type="EMBL" id="KAL0634754.1"/>
    </source>
</evidence>
<dbReference type="PROSITE" id="PS51257">
    <property type="entry name" value="PROKAR_LIPOPROTEIN"/>
    <property type="match status" value="1"/>
</dbReference>
<evidence type="ECO:0000256" key="1">
    <source>
        <dbReference type="SAM" id="SignalP"/>
    </source>
</evidence>
<reference evidence="2 3" key="1">
    <citation type="submission" date="2024-02" db="EMBL/GenBank/DDBJ databases">
        <title>Discinaceae phylogenomics.</title>
        <authorList>
            <person name="Dirks A.C."/>
            <person name="James T.Y."/>
        </authorList>
    </citation>
    <scope>NUCLEOTIDE SEQUENCE [LARGE SCALE GENOMIC DNA]</scope>
    <source>
        <strain evidence="2 3">ACD0624</strain>
    </source>
</reference>
<proteinExistence type="predicted"/>
<name>A0ABR3GFN5_9PEZI</name>
<gene>
    <name evidence="2" type="ORF">Q9L58_006271</name>
</gene>
<keyword evidence="1" id="KW-0732">Signal</keyword>
<organism evidence="2 3">
    <name type="scientific">Discina gigas</name>
    <dbReference type="NCBI Taxonomy" id="1032678"/>
    <lineage>
        <taxon>Eukaryota</taxon>
        <taxon>Fungi</taxon>
        <taxon>Dikarya</taxon>
        <taxon>Ascomycota</taxon>
        <taxon>Pezizomycotina</taxon>
        <taxon>Pezizomycetes</taxon>
        <taxon>Pezizales</taxon>
        <taxon>Discinaceae</taxon>
        <taxon>Discina</taxon>
    </lineage>
</organism>
<dbReference type="EMBL" id="JBBBZM010000085">
    <property type="protein sequence ID" value="KAL0634754.1"/>
    <property type="molecule type" value="Genomic_DNA"/>
</dbReference>
<sequence>MQYGKVFSALIVGVLAGIQACNAQTYSLYADTSENLNTVYRTVSWVNSADGGAFIGNVKLQQSAELLTESSLLDSRCGNQSLLARYQQEDHWAICPSATYTSSYKIFYVGGGNAVPADCVAVKLKAQEYGVCSVPK</sequence>